<dbReference type="Pfam" id="PF07293">
    <property type="entry name" value="DUF1450"/>
    <property type="match status" value="1"/>
</dbReference>
<organism evidence="1 2">
    <name type="scientific">Paenibacillus cremeus</name>
    <dbReference type="NCBI Taxonomy" id="2163881"/>
    <lineage>
        <taxon>Bacteria</taxon>
        <taxon>Bacillati</taxon>
        <taxon>Bacillota</taxon>
        <taxon>Bacilli</taxon>
        <taxon>Bacillales</taxon>
        <taxon>Paenibacillaceae</taxon>
        <taxon>Paenibacillus</taxon>
    </lineage>
</organism>
<evidence type="ECO:0000313" key="2">
    <source>
        <dbReference type="Proteomes" id="UP000317036"/>
    </source>
</evidence>
<gene>
    <name evidence="1" type="ORF">FPZ49_12155</name>
</gene>
<name>A0A559KCB4_9BACL</name>
<proteinExistence type="predicted"/>
<protein>
    <submittedName>
        <fullName evidence="1">DUF1450 domain-containing protein</fullName>
    </submittedName>
</protein>
<dbReference type="OrthoDB" id="2972571at2"/>
<keyword evidence="2" id="KW-1185">Reference proteome</keyword>
<dbReference type="EMBL" id="VNJI01000012">
    <property type="protein sequence ID" value="TVY09772.1"/>
    <property type="molecule type" value="Genomic_DNA"/>
</dbReference>
<dbReference type="RefSeq" id="WP_144846940.1">
    <property type="nucleotide sequence ID" value="NZ_VNJI01000012.1"/>
</dbReference>
<comment type="caution">
    <text evidence="1">The sequence shown here is derived from an EMBL/GenBank/DDBJ whole genome shotgun (WGS) entry which is preliminary data.</text>
</comment>
<evidence type="ECO:0000313" key="1">
    <source>
        <dbReference type="EMBL" id="TVY09772.1"/>
    </source>
</evidence>
<accession>A0A559KCB4</accession>
<dbReference type="InterPro" id="IPR009910">
    <property type="entry name" value="DUF1450"/>
</dbReference>
<dbReference type="AlphaFoldDB" id="A0A559KCB4"/>
<sequence length="75" mass="8529">MKKIKYCCKNFKKLGSKSVYKAMKKAFPELKHKKRDCLGACKMCSKQCFVMLGKTKLVAAHTPERLYGKLAKLIG</sequence>
<dbReference type="Proteomes" id="UP000317036">
    <property type="component" value="Unassembled WGS sequence"/>
</dbReference>
<reference evidence="1 2" key="1">
    <citation type="submission" date="2019-07" db="EMBL/GenBank/DDBJ databases">
        <authorList>
            <person name="Kim J."/>
        </authorList>
    </citation>
    <scope>NUCLEOTIDE SEQUENCE [LARGE SCALE GENOMIC DNA]</scope>
    <source>
        <strain evidence="1 2">JC52</strain>
    </source>
</reference>